<evidence type="ECO:0000313" key="10">
    <source>
        <dbReference type="Proteomes" id="UP000578531"/>
    </source>
</evidence>
<dbReference type="CDD" id="cd22584">
    <property type="entry name" value="Rcat_RBR_unk"/>
    <property type="match status" value="1"/>
</dbReference>
<keyword evidence="1" id="KW-0808">Transferase</keyword>
<name>A0A8H6FZI7_9LECA</name>
<keyword evidence="5" id="KW-0833">Ubl conjugation pathway</keyword>
<proteinExistence type="predicted"/>
<dbReference type="GO" id="GO:0004842">
    <property type="term" value="F:ubiquitin-protein transferase activity"/>
    <property type="evidence" value="ECO:0007669"/>
    <property type="project" value="InterPro"/>
</dbReference>
<evidence type="ECO:0000313" key="9">
    <source>
        <dbReference type="EMBL" id="KAF6237673.1"/>
    </source>
</evidence>
<dbReference type="InterPro" id="IPR031127">
    <property type="entry name" value="E3_UB_ligase_RBR"/>
</dbReference>
<feature type="region of interest" description="Disordered" evidence="7">
    <location>
        <begin position="140"/>
        <end position="185"/>
    </location>
</feature>
<dbReference type="Gene3D" id="3.30.40.10">
    <property type="entry name" value="Zinc/RING finger domain, C3HC4 (zinc finger)"/>
    <property type="match status" value="1"/>
</dbReference>
<dbReference type="AlphaFoldDB" id="A0A8H6FZI7"/>
<dbReference type="InterPro" id="IPR013083">
    <property type="entry name" value="Znf_RING/FYVE/PHD"/>
</dbReference>
<comment type="caution">
    <text evidence="9">The sequence shown here is derived from an EMBL/GenBank/DDBJ whole genome shotgun (WGS) entry which is preliminary data.</text>
</comment>
<evidence type="ECO:0000256" key="1">
    <source>
        <dbReference type="ARBA" id="ARBA00022679"/>
    </source>
</evidence>
<dbReference type="EMBL" id="JACCJC010000012">
    <property type="protein sequence ID" value="KAF6237673.1"/>
    <property type="molecule type" value="Genomic_DNA"/>
</dbReference>
<feature type="compositionally biased region" description="Polar residues" evidence="7">
    <location>
        <begin position="141"/>
        <end position="163"/>
    </location>
</feature>
<dbReference type="RefSeq" id="XP_037166991.1">
    <property type="nucleotide sequence ID" value="XM_037305798.1"/>
</dbReference>
<dbReference type="PROSITE" id="PS51873">
    <property type="entry name" value="TRIAD"/>
    <property type="match status" value="1"/>
</dbReference>
<keyword evidence="10" id="KW-1185">Reference proteome</keyword>
<evidence type="ECO:0000256" key="5">
    <source>
        <dbReference type="ARBA" id="ARBA00022786"/>
    </source>
</evidence>
<reference evidence="9 10" key="1">
    <citation type="journal article" date="2020" name="Genomics">
        <title>Complete, high-quality genomes from long-read metagenomic sequencing of two wolf lichen thalli reveals enigmatic genome architecture.</title>
        <authorList>
            <person name="McKenzie S.K."/>
            <person name="Walston R.F."/>
            <person name="Allen J.L."/>
        </authorList>
    </citation>
    <scope>NUCLEOTIDE SEQUENCE [LARGE SCALE GENOMIC DNA]</scope>
    <source>
        <strain evidence="9">WasteWater2</strain>
    </source>
</reference>
<dbReference type="Proteomes" id="UP000578531">
    <property type="component" value="Unassembled WGS sequence"/>
</dbReference>
<organism evidence="9 10">
    <name type="scientific">Letharia columbiana</name>
    <dbReference type="NCBI Taxonomy" id="112416"/>
    <lineage>
        <taxon>Eukaryota</taxon>
        <taxon>Fungi</taxon>
        <taxon>Dikarya</taxon>
        <taxon>Ascomycota</taxon>
        <taxon>Pezizomycotina</taxon>
        <taxon>Lecanoromycetes</taxon>
        <taxon>OSLEUM clade</taxon>
        <taxon>Lecanoromycetidae</taxon>
        <taxon>Lecanorales</taxon>
        <taxon>Lecanorineae</taxon>
        <taxon>Parmeliaceae</taxon>
        <taxon>Letharia</taxon>
    </lineage>
</organism>
<dbReference type="GO" id="GO:0008270">
    <property type="term" value="F:zinc ion binding"/>
    <property type="evidence" value="ECO:0007669"/>
    <property type="project" value="UniProtKB-KW"/>
</dbReference>
<evidence type="ECO:0000259" key="8">
    <source>
        <dbReference type="PROSITE" id="PS51873"/>
    </source>
</evidence>
<keyword evidence="2" id="KW-0479">Metal-binding</keyword>
<dbReference type="Gene3D" id="1.20.120.1750">
    <property type="match status" value="1"/>
</dbReference>
<dbReference type="PANTHER" id="PTHR11685">
    <property type="entry name" value="RBR FAMILY RING FINGER AND IBR DOMAIN-CONTAINING"/>
    <property type="match status" value="1"/>
</dbReference>
<protein>
    <recommendedName>
        <fullName evidence="8">RING-type domain-containing protein</fullName>
    </recommendedName>
</protein>
<sequence>MWPESCLEESSTFQYTRSHVSVLEPAPDPNVKHKHVPLARMAMSTMDNASAQLAIALQLHDLDELEVSGTADKIVIRLQRQQLEMDSGFDAVTFEASRRLALSMAKAVEDDSALLARSTPLPQIDDTTFDRLALLNHAPPTVSNQSKLAPAKSANQTLPSKATSQKRARSLTPEGEPSSVSVNPKDAELRCSSHAALEHVGHPHKKVKGQQITNGGHPRIQVEGSGICSVQDPQPSTAEASGAQMVKETAAPTTAFETSPTTGDCASCSDHLAVDELVKASCKHYYCKDCFGHFIEASLQTHDGFPPKCCKIPIAFVTVADNVSAVVFSRYSSRQAEIKNATALYCGIQGCGVRIEKGRIEGVRATCVTCWRDTCTQCRAEFPQNVNGRNVGHVCKKDKAHEEVLALAKKEGWQTCYQCGHMVALNFGCHHMRCRCEAEFCYRCGTKWRNCECGDYDEPQLQTRAARGIDIRAARRVARVLPPDLRPREQQLAELQQRLQVDCDHNNFNYERGKSEQNPGRCEVCEYPAWIFILRCEHCRFTACRNCHNFFGWNRGEDPRGLGLGARNYDDDTDDQPVSGDESIEN</sequence>
<accession>A0A8H6FZI7</accession>
<keyword evidence="6" id="KW-0862">Zinc</keyword>
<dbReference type="InterPro" id="IPR044066">
    <property type="entry name" value="TRIAD_supradom"/>
</dbReference>
<keyword evidence="3" id="KW-0677">Repeat</keyword>
<dbReference type="SUPFAM" id="SSF57850">
    <property type="entry name" value="RING/U-box"/>
    <property type="match status" value="2"/>
</dbReference>
<feature type="domain" description="RING-type" evidence="8">
    <location>
        <begin position="261"/>
        <end position="457"/>
    </location>
</feature>
<evidence type="ECO:0000256" key="2">
    <source>
        <dbReference type="ARBA" id="ARBA00022723"/>
    </source>
</evidence>
<feature type="region of interest" description="Disordered" evidence="7">
    <location>
        <begin position="564"/>
        <end position="586"/>
    </location>
</feature>
<evidence type="ECO:0000256" key="6">
    <source>
        <dbReference type="ARBA" id="ARBA00022833"/>
    </source>
</evidence>
<evidence type="ECO:0000256" key="3">
    <source>
        <dbReference type="ARBA" id="ARBA00022737"/>
    </source>
</evidence>
<keyword evidence="4" id="KW-0863">Zinc-finger</keyword>
<dbReference type="GeneID" id="59285539"/>
<evidence type="ECO:0000256" key="7">
    <source>
        <dbReference type="SAM" id="MobiDB-lite"/>
    </source>
</evidence>
<dbReference type="OrthoDB" id="10009520at2759"/>
<evidence type="ECO:0000256" key="4">
    <source>
        <dbReference type="ARBA" id="ARBA00022771"/>
    </source>
</evidence>
<dbReference type="GO" id="GO:0016567">
    <property type="term" value="P:protein ubiquitination"/>
    <property type="evidence" value="ECO:0007669"/>
    <property type="project" value="InterPro"/>
</dbReference>
<gene>
    <name evidence="9" type="ORF">HO173_003874</name>
</gene>